<keyword evidence="1" id="KW-0812">Transmembrane</keyword>
<feature type="transmembrane region" description="Helical" evidence="1">
    <location>
        <begin position="35"/>
        <end position="55"/>
    </location>
</feature>
<dbReference type="Proteomes" id="UP000652761">
    <property type="component" value="Unassembled WGS sequence"/>
</dbReference>
<sequence>MQVSAWVVRLCGPADWAQSAHRFSTCECDRGVRHVLNATALVVAFMLPLFGGLRLHGCRMSCTRQSADVGFGKATASYVAFRSRHRLASRS</sequence>
<proteinExistence type="predicted"/>
<dbReference type="AlphaFoldDB" id="A0A843UAI9"/>
<evidence type="ECO:0000256" key="1">
    <source>
        <dbReference type="SAM" id="Phobius"/>
    </source>
</evidence>
<keyword evidence="1" id="KW-0472">Membrane</keyword>
<dbReference type="EMBL" id="NMUH01000421">
    <property type="protein sequence ID" value="MQL78874.1"/>
    <property type="molecule type" value="Genomic_DNA"/>
</dbReference>
<keyword evidence="3" id="KW-1185">Reference proteome</keyword>
<evidence type="ECO:0000313" key="3">
    <source>
        <dbReference type="Proteomes" id="UP000652761"/>
    </source>
</evidence>
<evidence type="ECO:0000313" key="2">
    <source>
        <dbReference type="EMBL" id="MQL78874.1"/>
    </source>
</evidence>
<comment type="caution">
    <text evidence="2">The sequence shown here is derived from an EMBL/GenBank/DDBJ whole genome shotgun (WGS) entry which is preliminary data.</text>
</comment>
<gene>
    <name evidence="2" type="ORF">Taro_011297</name>
</gene>
<keyword evidence="1" id="KW-1133">Transmembrane helix</keyword>
<accession>A0A843UAI9</accession>
<reference evidence="2" key="1">
    <citation type="submission" date="2017-07" db="EMBL/GenBank/DDBJ databases">
        <title>Taro Niue Genome Assembly and Annotation.</title>
        <authorList>
            <person name="Atibalentja N."/>
            <person name="Keating K."/>
            <person name="Fields C.J."/>
        </authorList>
    </citation>
    <scope>NUCLEOTIDE SEQUENCE</scope>
    <source>
        <strain evidence="2">Niue_2</strain>
        <tissue evidence="2">Leaf</tissue>
    </source>
</reference>
<organism evidence="2 3">
    <name type="scientific">Colocasia esculenta</name>
    <name type="common">Wild taro</name>
    <name type="synonym">Arum esculentum</name>
    <dbReference type="NCBI Taxonomy" id="4460"/>
    <lineage>
        <taxon>Eukaryota</taxon>
        <taxon>Viridiplantae</taxon>
        <taxon>Streptophyta</taxon>
        <taxon>Embryophyta</taxon>
        <taxon>Tracheophyta</taxon>
        <taxon>Spermatophyta</taxon>
        <taxon>Magnoliopsida</taxon>
        <taxon>Liliopsida</taxon>
        <taxon>Araceae</taxon>
        <taxon>Aroideae</taxon>
        <taxon>Colocasieae</taxon>
        <taxon>Colocasia</taxon>
    </lineage>
</organism>
<protein>
    <submittedName>
        <fullName evidence="2">Uncharacterized protein</fullName>
    </submittedName>
</protein>
<name>A0A843UAI9_COLES</name>